<reference evidence="1 2" key="1">
    <citation type="submission" date="2024-01" db="EMBL/GenBank/DDBJ databases">
        <title>The genomes of 5 underutilized Papilionoideae crops provide insights into root nodulation and disease resistanc.</title>
        <authorList>
            <person name="Yuan L."/>
        </authorList>
    </citation>
    <scope>NUCLEOTIDE SEQUENCE [LARGE SCALE GENOMIC DNA]</scope>
    <source>
        <strain evidence="1">ZHUSHIDOU_FW_LH</strain>
        <tissue evidence="1">Leaf</tissue>
    </source>
</reference>
<name>A0AAN9J469_CROPI</name>
<evidence type="ECO:0000313" key="1">
    <source>
        <dbReference type="EMBL" id="KAK7291927.1"/>
    </source>
</evidence>
<evidence type="ECO:0000313" key="2">
    <source>
        <dbReference type="Proteomes" id="UP001372338"/>
    </source>
</evidence>
<gene>
    <name evidence="1" type="ORF">RIF29_07486</name>
</gene>
<protein>
    <submittedName>
        <fullName evidence="1">Uncharacterized protein</fullName>
    </submittedName>
</protein>
<dbReference type="Proteomes" id="UP001372338">
    <property type="component" value="Unassembled WGS sequence"/>
</dbReference>
<keyword evidence="2" id="KW-1185">Reference proteome</keyword>
<accession>A0AAN9J469</accession>
<dbReference type="EMBL" id="JAYWIO010000001">
    <property type="protein sequence ID" value="KAK7291927.1"/>
    <property type="molecule type" value="Genomic_DNA"/>
</dbReference>
<sequence length="77" mass="8714">MMILMVLTEEEDRRGCGLVDVQTCNYSMWEGHSLRVLAVRGHFLTDAFAGSRATPFLNMVPFSLFFLPCFLSSCLFS</sequence>
<comment type="caution">
    <text evidence="1">The sequence shown here is derived from an EMBL/GenBank/DDBJ whole genome shotgun (WGS) entry which is preliminary data.</text>
</comment>
<organism evidence="1 2">
    <name type="scientific">Crotalaria pallida</name>
    <name type="common">Smooth rattlebox</name>
    <name type="synonym">Crotalaria striata</name>
    <dbReference type="NCBI Taxonomy" id="3830"/>
    <lineage>
        <taxon>Eukaryota</taxon>
        <taxon>Viridiplantae</taxon>
        <taxon>Streptophyta</taxon>
        <taxon>Embryophyta</taxon>
        <taxon>Tracheophyta</taxon>
        <taxon>Spermatophyta</taxon>
        <taxon>Magnoliopsida</taxon>
        <taxon>eudicotyledons</taxon>
        <taxon>Gunneridae</taxon>
        <taxon>Pentapetalae</taxon>
        <taxon>rosids</taxon>
        <taxon>fabids</taxon>
        <taxon>Fabales</taxon>
        <taxon>Fabaceae</taxon>
        <taxon>Papilionoideae</taxon>
        <taxon>50 kb inversion clade</taxon>
        <taxon>genistoids sensu lato</taxon>
        <taxon>core genistoids</taxon>
        <taxon>Crotalarieae</taxon>
        <taxon>Crotalaria</taxon>
    </lineage>
</organism>
<dbReference type="AlphaFoldDB" id="A0AAN9J469"/>
<proteinExistence type="predicted"/>